<evidence type="ECO:0000313" key="4">
    <source>
        <dbReference type="Proteomes" id="UP000095751"/>
    </source>
</evidence>
<dbReference type="Pfam" id="PF09818">
    <property type="entry name" value="ABC_ATPase"/>
    <property type="match status" value="1"/>
</dbReference>
<evidence type="ECO:0000313" key="3">
    <source>
        <dbReference type="EMBL" id="OEU16650.1"/>
    </source>
</evidence>
<dbReference type="PANTHER" id="PTHR38149:SF1">
    <property type="entry name" value="ATPASE"/>
    <property type="match status" value="1"/>
</dbReference>
<name>A0A1E7FER5_9STRA</name>
<gene>
    <name evidence="3" type="ORF">FRACYDRAFT_169632</name>
</gene>
<sequence>MISESCQATFRKVFSVDDHVFQQCLLEHIACVVLQQRLRLQLSSIEAIAFISNGAILPRKSGTSALPMASPPAVPFMAPPNSRMSTSMSIEMGSLIDYLPCSALKIENIHNSTVVLSGLVVHPGVTLICGGGYHGKSTTLQGIAVGQYDKIPGDGRELCVSIPDAVTVRAEDGRYVNNSNISAFISNLPTPPGVKTSIDTQHFSTRDASGSTSQATNVIEAIEFGAKALLVDEDISAANFMARDGRMRSLVMDESITPLLYRVNGLYNSHKISSIVVVGGVGDWLDVPQNVILLDKYIVHDATKKAASISRQFSHGHVQYAGRGVVHRLQWERKGTPLLRRPSDSFSRRFDSDVIVSLLDGGRALSLYKEDVEDDHVNDSKDQMVIAIDDDDDDDEEAGCIDASRLEQLLGKRQLYAIGFCVAWILQNAPMKPECGLKDLLKLLDSALDKGGMDLILKELNDSDCSRLSKSFFQVLESVGFVERPRNFEVGQALTRMYGIQFEEISVYDDGSDEAARLEVEEQNKRKALADLWAKRRSKSS</sequence>
<dbReference type="InterPro" id="IPR049069">
    <property type="entry name" value="MRB1590-like_C"/>
</dbReference>
<protein>
    <submittedName>
        <fullName evidence="3">Uncharacterized protein</fullName>
    </submittedName>
</protein>
<dbReference type="Pfam" id="PF21117">
    <property type="entry name" value="MRB1590_C"/>
    <property type="match status" value="1"/>
</dbReference>
<feature type="domain" description="ATPase of the ABC class C-terminal" evidence="1">
    <location>
        <begin position="24"/>
        <end position="319"/>
    </location>
</feature>
<dbReference type="EMBL" id="KV784358">
    <property type="protein sequence ID" value="OEU16650.1"/>
    <property type="molecule type" value="Genomic_DNA"/>
</dbReference>
<dbReference type="KEGG" id="fcy:FRACYDRAFT_169632"/>
<reference evidence="3 4" key="1">
    <citation type="submission" date="2016-09" db="EMBL/GenBank/DDBJ databases">
        <title>Extensive genetic diversity and differential bi-allelic expression allows diatom success in the polar Southern Ocean.</title>
        <authorList>
            <consortium name="DOE Joint Genome Institute"/>
            <person name="Mock T."/>
            <person name="Otillar R.P."/>
            <person name="Strauss J."/>
            <person name="Dupont C."/>
            <person name="Frickenhaus S."/>
            <person name="Maumus F."/>
            <person name="Mcmullan M."/>
            <person name="Sanges R."/>
            <person name="Schmutz J."/>
            <person name="Toseland A."/>
            <person name="Valas R."/>
            <person name="Veluchamy A."/>
            <person name="Ward B.J."/>
            <person name="Allen A."/>
            <person name="Barry K."/>
            <person name="Falciatore A."/>
            <person name="Ferrante M."/>
            <person name="Fortunato A.E."/>
            <person name="Gloeckner G."/>
            <person name="Gruber A."/>
            <person name="Hipkin R."/>
            <person name="Janech M."/>
            <person name="Kroth P."/>
            <person name="Leese F."/>
            <person name="Lindquist E."/>
            <person name="Lyon B.R."/>
            <person name="Martin J."/>
            <person name="Mayer C."/>
            <person name="Parker M."/>
            <person name="Quesneville H."/>
            <person name="Raymond J."/>
            <person name="Uhlig C."/>
            <person name="Valentin K.U."/>
            <person name="Worden A.Z."/>
            <person name="Armbrust E.V."/>
            <person name="Bowler C."/>
            <person name="Green B."/>
            <person name="Moulton V."/>
            <person name="Van Oosterhout C."/>
            <person name="Grigoriev I."/>
        </authorList>
    </citation>
    <scope>NUCLEOTIDE SEQUENCE [LARGE SCALE GENOMIC DNA]</scope>
    <source>
        <strain evidence="3 4">CCMP1102</strain>
    </source>
</reference>
<organism evidence="3 4">
    <name type="scientific">Fragilariopsis cylindrus CCMP1102</name>
    <dbReference type="NCBI Taxonomy" id="635003"/>
    <lineage>
        <taxon>Eukaryota</taxon>
        <taxon>Sar</taxon>
        <taxon>Stramenopiles</taxon>
        <taxon>Ochrophyta</taxon>
        <taxon>Bacillariophyta</taxon>
        <taxon>Bacillariophyceae</taxon>
        <taxon>Bacillariophycidae</taxon>
        <taxon>Bacillariales</taxon>
        <taxon>Bacillariaceae</taxon>
        <taxon>Fragilariopsis</taxon>
    </lineage>
</organism>
<dbReference type="AlphaFoldDB" id="A0A1E7FER5"/>
<accession>A0A1E7FER5</accession>
<proteinExistence type="predicted"/>
<evidence type="ECO:0000259" key="2">
    <source>
        <dbReference type="Pfam" id="PF21117"/>
    </source>
</evidence>
<dbReference type="PANTHER" id="PTHR38149">
    <property type="entry name" value="ATPASE"/>
    <property type="match status" value="1"/>
</dbReference>
<feature type="domain" description="MRB1590-like C-terminal" evidence="2">
    <location>
        <begin position="401"/>
        <end position="501"/>
    </location>
</feature>
<dbReference type="InParanoid" id="A0A1E7FER5"/>
<dbReference type="OrthoDB" id="189459at2759"/>
<keyword evidence="4" id="KW-1185">Reference proteome</keyword>
<dbReference type="InterPro" id="IPR046834">
    <property type="entry name" value="ABC_ATPase_C"/>
</dbReference>
<dbReference type="Proteomes" id="UP000095751">
    <property type="component" value="Unassembled WGS sequence"/>
</dbReference>
<evidence type="ECO:0000259" key="1">
    <source>
        <dbReference type="Pfam" id="PF09818"/>
    </source>
</evidence>
<dbReference type="InterPro" id="IPR019195">
    <property type="entry name" value="ABC_ATPase_put"/>
</dbReference>